<dbReference type="Pfam" id="PF02854">
    <property type="entry name" value="MIF4G"/>
    <property type="match status" value="2"/>
</dbReference>
<feature type="region of interest" description="Disordered" evidence="3">
    <location>
        <begin position="1"/>
        <end position="24"/>
    </location>
</feature>
<evidence type="ECO:0000256" key="3">
    <source>
        <dbReference type="SAM" id="MobiDB-lite"/>
    </source>
</evidence>
<comment type="caution">
    <text evidence="5">The sequence shown here is derived from an EMBL/GenBank/DDBJ whole genome shotgun (WGS) entry which is preliminary data.</text>
</comment>
<feature type="domain" description="MIF4G" evidence="4">
    <location>
        <begin position="389"/>
        <end position="577"/>
    </location>
</feature>
<feature type="region of interest" description="Disordered" evidence="3">
    <location>
        <begin position="1056"/>
        <end position="1101"/>
    </location>
</feature>
<feature type="region of interest" description="Disordered" evidence="3">
    <location>
        <begin position="294"/>
        <end position="319"/>
    </location>
</feature>
<dbReference type="FunFam" id="1.25.40.180:FF:000030">
    <property type="entry name" value="Regulator of nonsense transcripts UPF2"/>
    <property type="match status" value="1"/>
</dbReference>
<reference evidence="5 6" key="1">
    <citation type="submission" date="2020-10" db="EMBL/GenBank/DDBJ databases">
        <title>Plant Genome Project.</title>
        <authorList>
            <person name="Zhang R.-G."/>
        </authorList>
    </citation>
    <scope>NUCLEOTIDE SEQUENCE [LARGE SCALE GENOMIC DNA]</scope>
    <source>
        <strain evidence="5">FAFU-HL-1</strain>
        <tissue evidence="5">Leaf</tissue>
    </source>
</reference>
<accession>A0A835JV84</accession>
<dbReference type="InterPro" id="IPR039762">
    <property type="entry name" value="Nmd2/UPF2"/>
</dbReference>
<evidence type="ECO:0000259" key="4">
    <source>
        <dbReference type="SMART" id="SM00543"/>
    </source>
</evidence>
<gene>
    <name evidence="5" type="ORF">SADUNF_Sadunf08G0034100</name>
</gene>
<evidence type="ECO:0000313" key="5">
    <source>
        <dbReference type="EMBL" id="KAF9676737.1"/>
    </source>
</evidence>
<feature type="compositionally biased region" description="Polar residues" evidence="3">
    <location>
        <begin position="305"/>
        <end position="317"/>
    </location>
</feature>
<evidence type="ECO:0000256" key="1">
    <source>
        <dbReference type="ARBA" id="ARBA00004496"/>
    </source>
</evidence>
<feature type="domain" description="MIF4G" evidence="4">
    <location>
        <begin position="592"/>
        <end position="798"/>
    </location>
</feature>
<dbReference type="SMART" id="SM00543">
    <property type="entry name" value="MIF4G"/>
    <property type="match status" value="2"/>
</dbReference>
<feature type="compositionally biased region" description="Acidic residues" evidence="3">
    <location>
        <begin position="883"/>
        <end position="917"/>
    </location>
</feature>
<dbReference type="EMBL" id="JADGMS010000008">
    <property type="protein sequence ID" value="KAF9676737.1"/>
    <property type="molecule type" value="Genomic_DNA"/>
</dbReference>
<feature type="compositionally biased region" description="Basic and acidic residues" evidence="3">
    <location>
        <begin position="820"/>
        <end position="839"/>
    </location>
</feature>
<keyword evidence="2" id="KW-0963">Cytoplasm</keyword>
<keyword evidence="6" id="KW-1185">Reference proteome</keyword>
<evidence type="ECO:0000256" key="2">
    <source>
        <dbReference type="ARBA" id="ARBA00022490"/>
    </source>
</evidence>
<evidence type="ECO:0000313" key="6">
    <source>
        <dbReference type="Proteomes" id="UP000657918"/>
    </source>
</evidence>
<feature type="region of interest" description="Disordered" evidence="3">
    <location>
        <begin position="976"/>
        <end position="999"/>
    </location>
</feature>
<dbReference type="GO" id="GO:0000184">
    <property type="term" value="P:nuclear-transcribed mRNA catabolic process, nonsense-mediated decay"/>
    <property type="evidence" value="ECO:0007669"/>
    <property type="project" value="InterPro"/>
</dbReference>
<comment type="subcellular location">
    <subcellularLocation>
        <location evidence="1">Cytoplasm</location>
    </subcellularLocation>
</comment>
<dbReference type="Pfam" id="PF04050">
    <property type="entry name" value="Upf2"/>
    <property type="match status" value="1"/>
</dbReference>
<organism evidence="5 6">
    <name type="scientific">Salix dunnii</name>
    <dbReference type="NCBI Taxonomy" id="1413687"/>
    <lineage>
        <taxon>Eukaryota</taxon>
        <taxon>Viridiplantae</taxon>
        <taxon>Streptophyta</taxon>
        <taxon>Embryophyta</taxon>
        <taxon>Tracheophyta</taxon>
        <taxon>Spermatophyta</taxon>
        <taxon>Magnoliopsida</taxon>
        <taxon>eudicotyledons</taxon>
        <taxon>Gunneridae</taxon>
        <taxon>Pentapetalae</taxon>
        <taxon>rosids</taxon>
        <taxon>fabids</taxon>
        <taxon>Malpighiales</taxon>
        <taxon>Salicaceae</taxon>
        <taxon>Saliceae</taxon>
        <taxon>Salix</taxon>
    </lineage>
</organism>
<dbReference type="GO" id="GO:0003723">
    <property type="term" value="F:RNA binding"/>
    <property type="evidence" value="ECO:0007669"/>
    <property type="project" value="InterPro"/>
</dbReference>
<dbReference type="PANTHER" id="PTHR12839">
    <property type="entry name" value="NONSENSE-MEDIATED MRNA DECAY PROTEIN 2 UP-FRAMESHIFT SUPPRESSOR 2"/>
    <property type="match status" value="1"/>
</dbReference>
<sequence length="1124" mass="127999">MDHHEDENRGGSETPRKQDDEEAVARLEEMKKSIEAKVALRQSNLNPERPDSGFLRTLDSSIKRNTAVIKKLKQINEEQREGLMEELRNVNLSKFVSEAVTSICDAKLRTSDIQAAVQSNAHWEDLDVDKNSKAMKKRSTLKLLLELYFVGVTEDSSIFINIIKDLTSTENLKDRDTTQTNLTLLASFARQGRVFLGLPLSGQETQEEFLKGLSITADQKKVFRKAFHTYYDGVAELLQSEHASLRQMEHDDVKMFNAKGEPSDDNVSSYEKLRKSYDHLYRNVSSLAEALDMQPPVMPEDGHTTRVTSGEDASSSAAGKDTNALEALWDDEDTRAFYECLPDLRAFVPAVLLGEAEPKANEHSVKTQDQSSVAFMELATESDQGQPTQDVAERLPGCVSRDLIDQLTVDFCYVNSKLSRKKLVRALFNVPRTSLELLPYYSRMVATLSTCMKDVSSMLLQMLEEEFNFLINKKDQMNIETKIRNIRFIGELCKFRIAPASTVFSCLKACLDDFTHHNIDVACNLLETCGRFLYRSPETAVRMASMLEILMRLKNVKNLDPRHSTLVENAYYLCKPPERSARVSKVRPPLYQYIRKLLFSDLDKSSIEHVLRQLRKLPWSECEAYLLKCFMKVHKGKYGQIHLIASLTAGLSRYHDEFAVAVVDEHLWPWVLEEIRLGLELNDYGMQQRRIAHMRFLGELYNYEHVDSSVVFETLYWILMFGHDTPEQDVLDPPEDCFRIRMVITLLETCGHYFDRGSSKRKLNRFLMHFQRYILSKGLLPLDVEFDLQDLFAELRPNMIRYLSIEEVNAALIELEENERVVSTDKVNSEKHSDTDKPSSRTTSCTISANGQSILNGNEENGSHEDIGGSDTDSGSGTIDQDGHDEEELDEENHDGGVDTEDEDDDGDGPASEEEDEVHVRQKVAEVDPLEVASFEQELRAVMQARFIESMEQRRQELRGRPALNMVIPMNLFEGSTKDHHGRAVGGESGDEDEEAGGNKEVQVKVLVKRGNKQQTKQLYIPRDCSLVQSTKQKEAAEFEEKQDIKRLVLEYNDREEEENNGMGTQTLNWMPGGTSRVTSRGSTWEGSSRRDSRPGSLQYRRQGSKYEEILSSRLVVLVMEMGC</sequence>
<dbReference type="OrthoDB" id="27832at2759"/>
<dbReference type="InterPro" id="IPR003890">
    <property type="entry name" value="MIF4G-like_typ-3"/>
</dbReference>
<feature type="compositionally biased region" description="Polar residues" evidence="3">
    <location>
        <begin position="840"/>
        <end position="860"/>
    </location>
</feature>
<dbReference type="GO" id="GO:0005737">
    <property type="term" value="C:cytoplasm"/>
    <property type="evidence" value="ECO:0007669"/>
    <property type="project" value="UniProtKB-SubCell"/>
</dbReference>
<dbReference type="FunFam" id="1.25.40.180:FF:000026">
    <property type="entry name" value="Regulator of nonsense transcripts UPF2"/>
    <property type="match status" value="1"/>
</dbReference>
<protein>
    <recommendedName>
        <fullName evidence="4">MIF4G domain-containing protein</fullName>
    </recommendedName>
</protein>
<feature type="compositionally biased region" description="Low complexity" evidence="3">
    <location>
        <begin position="869"/>
        <end position="880"/>
    </location>
</feature>
<dbReference type="InterPro" id="IPR016024">
    <property type="entry name" value="ARM-type_fold"/>
</dbReference>
<dbReference type="PANTHER" id="PTHR12839:SF7">
    <property type="entry name" value="REGULATOR OF NONSENSE TRANSCRIPTS 2"/>
    <property type="match status" value="1"/>
</dbReference>
<name>A0A835JV84_9ROSI</name>
<dbReference type="InterPro" id="IPR007193">
    <property type="entry name" value="Upf2/Nmd2_C"/>
</dbReference>
<feature type="region of interest" description="Disordered" evidence="3">
    <location>
        <begin position="820"/>
        <end position="925"/>
    </location>
</feature>
<feature type="compositionally biased region" description="Polar residues" evidence="3">
    <location>
        <begin position="1076"/>
        <end position="1087"/>
    </location>
</feature>
<dbReference type="AlphaFoldDB" id="A0A835JV84"/>
<dbReference type="Gene3D" id="1.25.40.180">
    <property type="match status" value="4"/>
</dbReference>
<dbReference type="SUPFAM" id="SSF48371">
    <property type="entry name" value="ARM repeat"/>
    <property type="match status" value="2"/>
</dbReference>
<dbReference type="Proteomes" id="UP000657918">
    <property type="component" value="Chromosome 8"/>
</dbReference>
<proteinExistence type="predicted"/>
<dbReference type="GO" id="GO:0035145">
    <property type="term" value="C:exon-exon junction complex"/>
    <property type="evidence" value="ECO:0007669"/>
    <property type="project" value="TreeGrafter"/>
</dbReference>